<dbReference type="EC" id="3.5.3.11" evidence="6"/>
<evidence type="ECO:0000256" key="1">
    <source>
        <dbReference type="ARBA" id="ARBA00009227"/>
    </source>
</evidence>
<dbReference type="NCBIfam" id="TIGR01230">
    <property type="entry name" value="agmatinase"/>
    <property type="match status" value="1"/>
</dbReference>
<dbReference type="CDD" id="cd11593">
    <property type="entry name" value="Agmatinase-like_2"/>
    <property type="match status" value="1"/>
</dbReference>
<organism evidence="6 7">
    <name type="scientific">Sulfuracidifex metallicus DSM 6482 = JCM 9184</name>
    <dbReference type="NCBI Taxonomy" id="523847"/>
    <lineage>
        <taxon>Archaea</taxon>
        <taxon>Thermoproteota</taxon>
        <taxon>Thermoprotei</taxon>
        <taxon>Sulfolobales</taxon>
        <taxon>Sulfolobaceae</taxon>
        <taxon>Sulfuracidifex</taxon>
    </lineage>
</organism>
<reference evidence="6 7" key="1">
    <citation type="submission" date="2019-10" db="EMBL/GenBank/DDBJ databases">
        <title>Sequencing and Assembly of Multiple Reported Metal-Biooxidizing Members of the Extremely Thermoacidophilic Archaeal Family Sulfolobaceae.</title>
        <authorList>
            <person name="Counts J.A."/>
            <person name="Kelly R.M."/>
        </authorList>
    </citation>
    <scope>NUCLEOTIDE SEQUENCE [LARGE SCALE GENOMIC DNA]</scope>
    <source>
        <strain evidence="6 7">DSM 6482</strain>
    </source>
</reference>
<comment type="similarity">
    <text evidence="1">Belongs to the arginase family. Agmatinase subfamily.</text>
</comment>
<evidence type="ECO:0000256" key="4">
    <source>
        <dbReference type="PIRSR" id="PIRSR036979-1"/>
    </source>
</evidence>
<feature type="binding site" evidence="4">
    <location>
        <position position="226"/>
    </location>
    <ligand>
        <name>Mn(2+)</name>
        <dbReference type="ChEBI" id="CHEBI:29035"/>
        <label>1</label>
    </ligand>
</feature>
<evidence type="ECO:0000313" key="6">
    <source>
        <dbReference type="EMBL" id="MUN28328.1"/>
    </source>
</evidence>
<feature type="binding site" evidence="4">
    <location>
        <position position="224"/>
    </location>
    <ligand>
        <name>Mn(2+)</name>
        <dbReference type="ChEBI" id="CHEBI:29035"/>
        <label>1</label>
    </ligand>
</feature>
<dbReference type="PROSITE" id="PS01053">
    <property type="entry name" value="ARGINASE_1"/>
    <property type="match status" value="1"/>
</dbReference>
<comment type="caution">
    <text evidence="6">The sequence shown here is derived from an EMBL/GenBank/DDBJ whole genome shotgun (WGS) entry which is preliminary data.</text>
</comment>
<dbReference type="SUPFAM" id="SSF52768">
    <property type="entry name" value="Arginase/deacetylase"/>
    <property type="match status" value="1"/>
</dbReference>
<dbReference type="GO" id="GO:0008783">
    <property type="term" value="F:agmatinase activity"/>
    <property type="evidence" value="ECO:0007669"/>
    <property type="project" value="UniProtKB-EC"/>
</dbReference>
<gene>
    <name evidence="6" type="primary">speB</name>
    <name evidence="6" type="ORF">GC250_02335</name>
</gene>
<evidence type="ECO:0000256" key="2">
    <source>
        <dbReference type="ARBA" id="ARBA00022723"/>
    </source>
</evidence>
<dbReference type="InterPro" id="IPR023696">
    <property type="entry name" value="Ureohydrolase_dom_sf"/>
</dbReference>
<evidence type="ECO:0000256" key="3">
    <source>
        <dbReference type="ARBA" id="ARBA00022801"/>
    </source>
</evidence>
<dbReference type="InterPro" id="IPR005925">
    <property type="entry name" value="Agmatinase-rel"/>
</dbReference>
<dbReference type="Pfam" id="PF00491">
    <property type="entry name" value="Arginase"/>
    <property type="match status" value="1"/>
</dbReference>
<dbReference type="GO" id="GO:0046872">
    <property type="term" value="F:metal ion binding"/>
    <property type="evidence" value="ECO:0007669"/>
    <property type="project" value="UniProtKB-KW"/>
</dbReference>
<dbReference type="AlphaFoldDB" id="A0A6A9QKT9"/>
<dbReference type="InterPro" id="IPR020855">
    <property type="entry name" value="Ureohydrolase_Mn_BS"/>
</dbReference>
<sequence length="300" mass="33259">MSDPRLLYLNESSRKFGGFERKDSKFTVVGLPMDITSSYRPGSRFAPAYIREATQYIEFFSLRSNVNVADIGFYDVGDVVMHPSSVEENLKRISEVISYYQSQGKITVSIGGEHTVTTGVIKGVIQYHRKNLCVLSFDAHLDLRDEYMGYKYDHACVMRRISEMGVKVVEVATRAVGKDEIEYASREGIPFITAKEVKLLGHREVARKVSKTLEECSSIYISYDMDGIDPSFAPGVATPEPEGIDPTTVLDIMSLIVDKRIVGYDVVEVSPPYDPSGITVVLGSKLILETTAAAAKATQQ</sequence>
<keyword evidence="7" id="KW-1185">Reference proteome</keyword>
<feature type="binding site" evidence="4">
    <location>
        <position position="114"/>
    </location>
    <ligand>
        <name>Mn(2+)</name>
        <dbReference type="ChEBI" id="CHEBI:29035"/>
        <label>1</label>
    </ligand>
</feature>
<name>A0A6A9QKT9_SULME</name>
<dbReference type="Proteomes" id="UP000470772">
    <property type="component" value="Unassembled WGS sequence"/>
</dbReference>
<dbReference type="EMBL" id="WGGD01000005">
    <property type="protein sequence ID" value="MUN28328.1"/>
    <property type="molecule type" value="Genomic_DNA"/>
</dbReference>
<keyword evidence="3 5" id="KW-0378">Hydrolase</keyword>
<proteinExistence type="inferred from homology"/>
<keyword evidence="4" id="KW-0464">Manganese</keyword>
<feature type="binding site" evidence="4">
    <location>
        <position position="142"/>
    </location>
    <ligand>
        <name>Mn(2+)</name>
        <dbReference type="ChEBI" id="CHEBI:29035"/>
        <label>1</label>
    </ligand>
</feature>
<dbReference type="PROSITE" id="PS51409">
    <property type="entry name" value="ARGINASE_2"/>
    <property type="match status" value="1"/>
</dbReference>
<dbReference type="PIRSF" id="PIRSF036979">
    <property type="entry name" value="Arginase"/>
    <property type="match status" value="1"/>
</dbReference>
<feature type="binding site" evidence="4">
    <location>
        <position position="140"/>
    </location>
    <ligand>
        <name>Mn(2+)</name>
        <dbReference type="ChEBI" id="CHEBI:29035"/>
        <label>1</label>
    </ligand>
</feature>
<evidence type="ECO:0000313" key="7">
    <source>
        <dbReference type="Proteomes" id="UP000470772"/>
    </source>
</evidence>
<keyword evidence="2 4" id="KW-0479">Metal-binding</keyword>
<dbReference type="GO" id="GO:0033389">
    <property type="term" value="P:putrescine biosynthetic process from arginine, via agmatine"/>
    <property type="evidence" value="ECO:0007669"/>
    <property type="project" value="TreeGrafter"/>
</dbReference>
<comment type="cofactor">
    <cofactor evidence="4">
        <name>Mn(2+)</name>
        <dbReference type="ChEBI" id="CHEBI:29035"/>
    </cofactor>
    <text evidence="4">Binds 2 manganese ions per subunit.</text>
</comment>
<dbReference type="PANTHER" id="PTHR11358">
    <property type="entry name" value="ARGINASE/AGMATINASE"/>
    <property type="match status" value="1"/>
</dbReference>
<dbReference type="RefSeq" id="WP_156016198.1">
    <property type="nucleotide sequence ID" value="NZ_WGGD01000005.1"/>
</dbReference>
<protein>
    <submittedName>
        <fullName evidence="6">Agmatinase</fullName>
        <ecNumber evidence="6">3.5.3.11</ecNumber>
    </submittedName>
</protein>
<dbReference type="InterPro" id="IPR006035">
    <property type="entry name" value="Ureohydrolase"/>
</dbReference>
<accession>A0A6A9QKT9</accession>
<dbReference type="PANTHER" id="PTHR11358:SF26">
    <property type="entry name" value="GUANIDINO ACID HYDROLASE, MITOCHONDRIAL"/>
    <property type="match status" value="1"/>
</dbReference>
<feature type="binding site" evidence="4">
    <location>
        <position position="138"/>
    </location>
    <ligand>
        <name>Mn(2+)</name>
        <dbReference type="ChEBI" id="CHEBI:29035"/>
        <label>1</label>
    </ligand>
</feature>
<evidence type="ECO:0000256" key="5">
    <source>
        <dbReference type="RuleBase" id="RU003684"/>
    </source>
</evidence>
<dbReference type="Gene3D" id="3.40.800.10">
    <property type="entry name" value="Ureohydrolase domain"/>
    <property type="match status" value="1"/>
</dbReference>